<feature type="domain" description="DUF6875" evidence="1">
    <location>
        <begin position="36"/>
        <end position="210"/>
    </location>
</feature>
<evidence type="ECO:0000313" key="3">
    <source>
        <dbReference type="Proteomes" id="UP000284824"/>
    </source>
</evidence>
<dbReference type="AlphaFoldDB" id="A0A438LZE7"/>
<dbReference type="Pfam" id="PF21780">
    <property type="entry name" value="DUF6875"/>
    <property type="match status" value="1"/>
</dbReference>
<dbReference type="RefSeq" id="WP_127931512.1">
    <property type="nucleotide sequence ID" value="NZ_SAUN01000001.1"/>
</dbReference>
<gene>
    <name evidence="2" type="ORF">EDD27_1274</name>
</gene>
<protein>
    <recommendedName>
        <fullName evidence="1">DUF6875 domain-containing protein</fullName>
    </recommendedName>
</protein>
<comment type="caution">
    <text evidence="2">The sequence shown here is derived from an EMBL/GenBank/DDBJ whole genome shotgun (WGS) entry which is preliminary data.</text>
</comment>
<name>A0A438LZE7_9ACTN</name>
<proteinExistence type="predicted"/>
<sequence>MIRHPYDDSLVLFDPADVEADLAPHPLIGEHQADLRAVVAWARAYLCRPHAELGRRGPVCPYTQASLDRGTFLLAVQPGHGHTVASLSTLLAPYRDWFLDLAPRGGPAAQSTTILVLLPGMRDARQVIDAAQRELKDAYVVHGLMIGEFHDGPPDKSGLWNPDFRPLHSPVPMLVIRHMVPTDLPFLVSDEMHLAAYRDLFGEQVPGHLRDLVTKP</sequence>
<keyword evidence="3" id="KW-1185">Reference proteome</keyword>
<reference evidence="2 3" key="1">
    <citation type="submission" date="2019-01" db="EMBL/GenBank/DDBJ databases">
        <title>Sequencing the genomes of 1000 actinobacteria strains.</title>
        <authorList>
            <person name="Klenk H.-P."/>
        </authorList>
    </citation>
    <scope>NUCLEOTIDE SEQUENCE [LARGE SCALE GENOMIC DNA]</scope>
    <source>
        <strain evidence="2 3">DSM 43925</strain>
    </source>
</reference>
<dbReference type="Proteomes" id="UP000284824">
    <property type="component" value="Unassembled WGS sequence"/>
</dbReference>
<dbReference type="EMBL" id="SAUN01000001">
    <property type="protein sequence ID" value="RVX38944.1"/>
    <property type="molecule type" value="Genomic_DNA"/>
</dbReference>
<dbReference type="OrthoDB" id="8420726at2"/>
<accession>A0A438LZE7</accession>
<organism evidence="2 3">
    <name type="scientific">Nonomuraea polychroma</name>
    <dbReference type="NCBI Taxonomy" id="46176"/>
    <lineage>
        <taxon>Bacteria</taxon>
        <taxon>Bacillati</taxon>
        <taxon>Actinomycetota</taxon>
        <taxon>Actinomycetes</taxon>
        <taxon>Streptosporangiales</taxon>
        <taxon>Streptosporangiaceae</taxon>
        <taxon>Nonomuraea</taxon>
    </lineage>
</organism>
<evidence type="ECO:0000313" key="2">
    <source>
        <dbReference type="EMBL" id="RVX38944.1"/>
    </source>
</evidence>
<dbReference type="InterPro" id="IPR049240">
    <property type="entry name" value="DUF6875"/>
</dbReference>
<evidence type="ECO:0000259" key="1">
    <source>
        <dbReference type="Pfam" id="PF21780"/>
    </source>
</evidence>